<reference evidence="2 3" key="1">
    <citation type="submission" date="2019-11" db="EMBL/GenBank/DDBJ databases">
        <authorList>
            <person name="Li J."/>
        </authorList>
    </citation>
    <scope>NUCLEOTIDE SEQUENCE [LARGE SCALE GENOMIC DNA]</scope>
    <source>
        <strain evidence="2 3">MF47</strain>
    </source>
</reference>
<dbReference type="GO" id="GO:0047372">
    <property type="term" value="F:monoacylglycerol lipase activity"/>
    <property type="evidence" value="ECO:0007669"/>
    <property type="project" value="TreeGrafter"/>
</dbReference>
<evidence type="ECO:0000313" key="3">
    <source>
        <dbReference type="Proteomes" id="UP000392064"/>
    </source>
</evidence>
<dbReference type="Pfam" id="PF12697">
    <property type="entry name" value="Abhydrolase_6"/>
    <property type="match status" value="1"/>
</dbReference>
<sequence>MQGCESVTQISHQAGESRDHTLDQFVEVRGARVRFAVSGAGVRDLVLLHGHHANHTWWHRVAPLLEPCWRITRLDFSGHGDSDHRDGYDGSLWAEEVRAVAEAAGVERPVLVGHSMGGRIALAAAAERPAGISGVITLDTALRPPGAAFRFGWHPERVPRVRATKAEALGQFRLAPDQPEPAEEILAAVAQASIRQVDGGWTWKYDQRGLPGMRREYVEERLAALPVPVCFIYAERSAIVGADTIAYLQSIPIAGGVEIVEMPGLHHHLILEDPVRCAELIDEHATRLFS</sequence>
<gene>
    <name evidence="2" type="ORF">GEV26_09290</name>
</gene>
<dbReference type="Gene3D" id="3.40.50.1820">
    <property type="entry name" value="alpha/beta hydrolase"/>
    <property type="match status" value="1"/>
</dbReference>
<dbReference type="PANTHER" id="PTHR43798:SF5">
    <property type="entry name" value="MONOACYLGLYCEROL LIPASE ABHD6"/>
    <property type="match status" value="1"/>
</dbReference>
<dbReference type="GO" id="GO:0046464">
    <property type="term" value="P:acylglycerol catabolic process"/>
    <property type="evidence" value="ECO:0007669"/>
    <property type="project" value="TreeGrafter"/>
</dbReference>
<dbReference type="GO" id="GO:0016020">
    <property type="term" value="C:membrane"/>
    <property type="evidence" value="ECO:0007669"/>
    <property type="project" value="TreeGrafter"/>
</dbReference>
<organism evidence="2 3">
    <name type="scientific">Aeromicrobium yanjiei</name>
    <dbReference type="NCBI Taxonomy" id="2662028"/>
    <lineage>
        <taxon>Bacteria</taxon>
        <taxon>Bacillati</taxon>
        <taxon>Actinomycetota</taxon>
        <taxon>Actinomycetes</taxon>
        <taxon>Propionibacteriales</taxon>
        <taxon>Nocardioidaceae</taxon>
        <taxon>Aeromicrobium</taxon>
    </lineage>
</organism>
<proteinExistence type="predicted"/>
<protein>
    <submittedName>
        <fullName evidence="2">Alpha/beta fold hydrolase</fullName>
    </submittedName>
</protein>
<evidence type="ECO:0000313" key="2">
    <source>
        <dbReference type="EMBL" id="QGG41538.1"/>
    </source>
</evidence>
<dbReference type="InterPro" id="IPR029058">
    <property type="entry name" value="AB_hydrolase_fold"/>
</dbReference>
<name>A0A5Q2MFX3_9ACTN</name>
<dbReference type="SUPFAM" id="SSF53474">
    <property type="entry name" value="alpha/beta-Hydrolases"/>
    <property type="match status" value="1"/>
</dbReference>
<dbReference type="PANTHER" id="PTHR43798">
    <property type="entry name" value="MONOACYLGLYCEROL LIPASE"/>
    <property type="match status" value="1"/>
</dbReference>
<keyword evidence="3" id="KW-1185">Reference proteome</keyword>
<evidence type="ECO:0000259" key="1">
    <source>
        <dbReference type="Pfam" id="PF12697"/>
    </source>
</evidence>
<accession>A0A5Q2MFX3</accession>
<dbReference type="EMBL" id="CP045737">
    <property type="protein sequence ID" value="QGG41538.1"/>
    <property type="molecule type" value="Genomic_DNA"/>
</dbReference>
<dbReference type="InterPro" id="IPR000073">
    <property type="entry name" value="AB_hydrolase_1"/>
</dbReference>
<dbReference type="AlphaFoldDB" id="A0A5Q2MFX3"/>
<feature type="domain" description="AB hydrolase-1" evidence="1">
    <location>
        <begin position="45"/>
        <end position="279"/>
    </location>
</feature>
<dbReference type="KEGG" id="aef:GEV26_09290"/>
<keyword evidence="2" id="KW-0378">Hydrolase</keyword>
<dbReference type="Proteomes" id="UP000392064">
    <property type="component" value="Chromosome"/>
</dbReference>
<dbReference type="InterPro" id="IPR050266">
    <property type="entry name" value="AB_hydrolase_sf"/>
</dbReference>